<sequence length="651" mass="71585">MGVSRDTTRMVLTELTRRRALEVLTLAAVGTTGVSADGSKGEGEGHDHDEGGPTLNRFATSIIGAEVTGMFITREGRFFFNVQHPDTDLDGEDEPGIVGGVRGLNINDLPKDFPSVQIPAGDDDDYGDGDGTPESYDRMVQTAMGSYQPILEGGTYIGDDERLGVPKTPGGEHLTEGVWPDFNGYVPVENDGDVQEGYLFTNWETRPGMMSRIHIVSEGTGPWQVLDAENVDFRDVEGTWVNCFGTVSPWNTPLTSEENYSIPDTDRWNDPAYDGIEDVERLAKYLGHEPNDEGVYEEAYPNPYRYGYIVEITNPIEEPTPVKHFALGRSTHENAVVMPDEKTAYTTSDGTARGFYKFVADEAGDLSSGTLYAAKAIQQGPVGGDPADVGFELQWIEIGHADNEEIESWIAEYDDVTQADYTEGETSYITDEEVERWAAGNAEDDRVAFLETNRAAGALGATDEFRKMEGVNIRRDAEIGDHAYVAMSETNQTFLPNDEADEEFHDEEDHIQVNGGEWGVVYRMRLYGEGERCGKRTAAHDYDLLRMEPVVTGGPNANICGGCPYDARPDSKSTVCTDCSFNPAKESEEGVVGRGMEKIETVFTRQGFDPSTTIANPDNIVVMDDGRVVIGEDSSLRGHENNMVWVYDPDG</sequence>
<protein>
    <recommendedName>
        <fullName evidence="4">Cell surface protein</fullName>
    </recommendedName>
</protein>
<dbReference type="Pfam" id="PF05787">
    <property type="entry name" value="PhoX"/>
    <property type="match status" value="1"/>
</dbReference>
<accession>A0A151AIA8</accession>
<organism evidence="2 3">
    <name type="scientific">Halalkalicoccus paucihalophilus</name>
    <dbReference type="NCBI Taxonomy" id="1008153"/>
    <lineage>
        <taxon>Archaea</taxon>
        <taxon>Methanobacteriati</taxon>
        <taxon>Methanobacteriota</taxon>
        <taxon>Stenosarchaea group</taxon>
        <taxon>Halobacteria</taxon>
        <taxon>Halobacteriales</taxon>
        <taxon>Halococcaceae</taxon>
        <taxon>Halalkalicoccus</taxon>
    </lineage>
</organism>
<dbReference type="InterPro" id="IPR008557">
    <property type="entry name" value="PhoX"/>
</dbReference>
<gene>
    <name evidence="2" type="ORF">HAPAU_10270</name>
</gene>
<evidence type="ECO:0008006" key="4">
    <source>
        <dbReference type="Google" id="ProtNLM"/>
    </source>
</evidence>
<dbReference type="Proteomes" id="UP000075321">
    <property type="component" value="Unassembled WGS sequence"/>
</dbReference>
<keyword evidence="3" id="KW-1185">Reference proteome</keyword>
<proteinExistence type="predicted"/>
<reference evidence="2 3" key="1">
    <citation type="submission" date="2016-02" db="EMBL/GenBank/DDBJ databases">
        <title>Genome sequence of Halalkalicoccus paucihalophilus DSM 24557.</title>
        <authorList>
            <person name="Poehlein A."/>
            <person name="Daniel R."/>
        </authorList>
    </citation>
    <scope>NUCLEOTIDE SEQUENCE [LARGE SCALE GENOMIC DNA]</scope>
    <source>
        <strain evidence="2 3">DSM 24557</strain>
    </source>
</reference>
<feature type="region of interest" description="Disordered" evidence="1">
    <location>
        <begin position="33"/>
        <end position="55"/>
    </location>
</feature>
<evidence type="ECO:0000256" key="1">
    <source>
        <dbReference type="SAM" id="MobiDB-lite"/>
    </source>
</evidence>
<dbReference type="EMBL" id="LTAZ01000003">
    <property type="protein sequence ID" value="KYH27137.1"/>
    <property type="molecule type" value="Genomic_DNA"/>
</dbReference>
<dbReference type="PANTHER" id="PTHR35399">
    <property type="entry name" value="SLR8030 PROTEIN"/>
    <property type="match status" value="1"/>
</dbReference>
<dbReference type="PATRIC" id="fig|1008153.3.peg.1035"/>
<dbReference type="PANTHER" id="PTHR35399:SF2">
    <property type="entry name" value="DUF839 DOMAIN-CONTAINING PROTEIN"/>
    <property type="match status" value="1"/>
</dbReference>
<evidence type="ECO:0000313" key="2">
    <source>
        <dbReference type="EMBL" id="KYH27137.1"/>
    </source>
</evidence>
<feature type="compositionally biased region" description="Basic and acidic residues" evidence="1">
    <location>
        <begin position="39"/>
        <end position="51"/>
    </location>
</feature>
<evidence type="ECO:0000313" key="3">
    <source>
        <dbReference type="Proteomes" id="UP000075321"/>
    </source>
</evidence>
<name>A0A151AIA8_9EURY</name>
<comment type="caution">
    <text evidence="2">The sequence shown here is derived from an EMBL/GenBank/DDBJ whole genome shotgun (WGS) entry which is preliminary data.</text>
</comment>
<dbReference type="AlphaFoldDB" id="A0A151AIA8"/>